<evidence type="ECO:0000313" key="3">
    <source>
        <dbReference type="EMBL" id="KRQ95604.1"/>
    </source>
</evidence>
<sequence length="336" mass="35772">MFRQVVRQVFSQVFSHVRTFALAAIAAASLLGAGSAQAAFPERPITLIVPWAAGGGTDAVARQIANMLERDLKQPVNVVNRTGGSGVVGHQAIATAAPDGYTFGLITLEINLMHWAGLTDLTFEKYTPLALVNQDPAAIHVKADAPYKNVKELFAHIKANPNKVVASGTGQGGSWHVALAGLMQADGVSPGSIRWVPSTGAATALTDLAAGGVDFVACSMPEAEALIKAGRIRSLVFFSPTRAPNFPDVPTTEEATGHKVHKGVWRGFAAPKGLPKEIAAQYETAIKKAWDSAEFKEFMNRRGFDMIYLDSAKFGEFMKVDNEDNGKALKSLGLAK</sequence>
<protein>
    <submittedName>
        <fullName evidence="3">ABC transporter substrate-binding protein</fullName>
    </submittedName>
</protein>
<comment type="similarity">
    <text evidence="1">Belongs to the UPF0065 (bug) family.</text>
</comment>
<dbReference type="PIRSF" id="PIRSF017082">
    <property type="entry name" value="YflP"/>
    <property type="match status" value="1"/>
</dbReference>
<dbReference type="Pfam" id="PF03401">
    <property type="entry name" value="TctC"/>
    <property type="match status" value="1"/>
</dbReference>
<dbReference type="AlphaFoldDB" id="A0A0R3KQI6"/>
<name>A0A0R3KQI6_9BRAD</name>
<proteinExistence type="inferred from homology"/>
<dbReference type="Proteomes" id="UP000050863">
    <property type="component" value="Unassembled WGS sequence"/>
</dbReference>
<gene>
    <name evidence="3" type="ORF">CQ12_03175</name>
</gene>
<comment type="caution">
    <text evidence="3">The sequence shown here is derived from an EMBL/GenBank/DDBJ whole genome shotgun (WGS) entry which is preliminary data.</text>
</comment>
<dbReference type="STRING" id="280332.CQ12_03175"/>
<dbReference type="Gene3D" id="3.40.190.150">
    <property type="entry name" value="Bordetella uptake gene, domain 1"/>
    <property type="match status" value="1"/>
</dbReference>
<evidence type="ECO:0000256" key="1">
    <source>
        <dbReference type="ARBA" id="ARBA00006987"/>
    </source>
</evidence>
<dbReference type="Gene3D" id="3.40.190.10">
    <property type="entry name" value="Periplasmic binding protein-like II"/>
    <property type="match status" value="1"/>
</dbReference>
<feature type="chain" id="PRO_5006442294" evidence="2">
    <location>
        <begin position="39"/>
        <end position="336"/>
    </location>
</feature>
<reference evidence="3 4" key="1">
    <citation type="submission" date="2014-03" db="EMBL/GenBank/DDBJ databases">
        <title>Bradyrhizobium valentinum sp. nov., isolated from effective nodules of Lupinus mariae-josephae, a lupine endemic of basic-lime soils in Eastern Spain.</title>
        <authorList>
            <person name="Duran D."/>
            <person name="Rey L."/>
            <person name="Navarro A."/>
            <person name="Busquets A."/>
            <person name="Imperial J."/>
            <person name="Ruiz-Argueso T."/>
        </authorList>
    </citation>
    <scope>NUCLEOTIDE SEQUENCE [LARGE SCALE GENOMIC DNA]</scope>
    <source>
        <strain evidence="3 4">PAC68</strain>
    </source>
</reference>
<dbReference type="CDD" id="cd07012">
    <property type="entry name" value="PBP2_Bug_TTT"/>
    <property type="match status" value="1"/>
</dbReference>
<keyword evidence="4" id="KW-1185">Reference proteome</keyword>
<accession>A0A0R3KQI6</accession>
<dbReference type="RefSeq" id="WP_057839892.1">
    <property type="nucleotide sequence ID" value="NZ_LLXZ01000205.1"/>
</dbReference>
<dbReference type="InterPro" id="IPR042100">
    <property type="entry name" value="Bug_dom1"/>
</dbReference>
<dbReference type="PANTHER" id="PTHR42928">
    <property type="entry name" value="TRICARBOXYLATE-BINDING PROTEIN"/>
    <property type="match status" value="1"/>
</dbReference>
<dbReference type="SUPFAM" id="SSF53850">
    <property type="entry name" value="Periplasmic binding protein-like II"/>
    <property type="match status" value="1"/>
</dbReference>
<evidence type="ECO:0000256" key="2">
    <source>
        <dbReference type="SAM" id="SignalP"/>
    </source>
</evidence>
<dbReference type="EMBL" id="LLXZ01000205">
    <property type="protein sequence ID" value="KRQ95604.1"/>
    <property type="molecule type" value="Genomic_DNA"/>
</dbReference>
<feature type="signal peptide" evidence="2">
    <location>
        <begin position="1"/>
        <end position="38"/>
    </location>
</feature>
<organism evidence="3 4">
    <name type="scientific">Bradyrhizobium jicamae</name>
    <dbReference type="NCBI Taxonomy" id="280332"/>
    <lineage>
        <taxon>Bacteria</taxon>
        <taxon>Pseudomonadati</taxon>
        <taxon>Pseudomonadota</taxon>
        <taxon>Alphaproteobacteria</taxon>
        <taxon>Hyphomicrobiales</taxon>
        <taxon>Nitrobacteraceae</taxon>
        <taxon>Bradyrhizobium</taxon>
    </lineage>
</organism>
<dbReference type="OrthoDB" id="8443386at2"/>
<dbReference type="InterPro" id="IPR005064">
    <property type="entry name" value="BUG"/>
</dbReference>
<dbReference type="PANTHER" id="PTHR42928:SF5">
    <property type="entry name" value="BLR1237 PROTEIN"/>
    <property type="match status" value="1"/>
</dbReference>
<keyword evidence="2" id="KW-0732">Signal</keyword>
<evidence type="ECO:0000313" key="4">
    <source>
        <dbReference type="Proteomes" id="UP000050863"/>
    </source>
</evidence>